<sequence>MAPLNKVIYEFVFNVRHIFVLCECKYIYSSFSSLFRNSSSGKRYLSNDCVGIYRRYQLCNEQTCPYSNEKFRALQCSHYNGVDFQGHKYIWEPYIKDDAECELNCKPVGMKYFATLNTTVIDGTMCYHPAEYYRYNYQEGAVCVNGICKKYSLKIPIDILNQQHNFTKSVPPSAFLSFVLANTRSSRDMPTTMTTHLARTNPDL</sequence>
<dbReference type="PANTHER" id="PTHR13723">
    <property type="entry name" value="ADAMTS A DISINTEGRIN AND METALLOPROTEASE WITH THROMBOSPONDIN MOTIFS PROTEASE"/>
    <property type="match status" value="1"/>
</dbReference>
<evidence type="ECO:0000313" key="2">
    <source>
        <dbReference type="Proteomes" id="UP000078200"/>
    </source>
</evidence>
<reference evidence="1" key="1">
    <citation type="submission" date="2020-05" db="UniProtKB">
        <authorList>
            <consortium name="EnsemblMetazoa"/>
        </authorList>
    </citation>
    <scope>IDENTIFICATION</scope>
    <source>
        <strain evidence="1">TTRI</strain>
    </source>
</reference>
<dbReference type="GO" id="GO:0031012">
    <property type="term" value="C:extracellular matrix"/>
    <property type="evidence" value="ECO:0007669"/>
    <property type="project" value="TreeGrafter"/>
</dbReference>
<proteinExistence type="predicted"/>
<dbReference type="VEuPathDB" id="VectorBase:GAUT050712"/>
<protein>
    <recommendedName>
        <fullName evidence="3">ADAMTS cysteine-rich domain-containing protein</fullName>
    </recommendedName>
</protein>
<accession>A0A1A9VXG3</accession>
<keyword evidence="2" id="KW-1185">Reference proteome</keyword>
<dbReference type="Proteomes" id="UP000078200">
    <property type="component" value="Unassembled WGS sequence"/>
</dbReference>
<evidence type="ECO:0008006" key="3">
    <source>
        <dbReference type="Google" id="ProtNLM"/>
    </source>
</evidence>
<dbReference type="InterPro" id="IPR050439">
    <property type="entry name" value="ADAMTS_ADAMTS-like"/>
</dbReference>
<evidence type="ECO:0000313" key="1">
    <source>
        <dbReference type="EnsemblMetazoa" id="GAUT050712-PA"/>
    </source>
</evidence>
<dbReference type="PANTHER" id="PTHR13723:SF316">
    <property type="entry name" value="LONELY HEART, ISOFORM A"/>
    <property type="match status" value="1"/>
</dbReference>
<organism evidence="1 2">
    <name type="scientific">Glossina austeni</name>
    <name type="common">Savannah tsetse fly</name>
    <dbReference type="NCBI Taxonomy" id="7395"/>
    <lineage>
        <taxon>Eukaryota</taxon>
        <taxon>Metazoa</taxon>
        <taxon>Ecdysozoa</taxon>
        <taxon>Arthropoda</taxon>
        <taxon>Hexapoda</taxon>
        <taxon>Insecta</taxon>
        <taxon>Pterygota</taxon>
        <taxon>Neoptera</taxon>
        <taxon>Endopterygota</taxon>
        <taxon>Diptera</taxon>
        <taxon>Brachycera</taxon>
        <taxon>Muscomorpha</taxon>
        <taxon>Hippoboscoidea</taxon>
        <taxon>Glossinidae</taxon>
        <taxon>Glossina</taxon>
    </lineage>
</organism>
<dbReference type="STRING" id="7395.A0A1A9VXG3"/>
<dbReference type="EnsemblMetazoa" id="GAUT050712-RA">
    <property type="protein sequence ID" value="GAUT050712-PA"/>
    <property type="gene ID" value="GAUT050712"/>
</dbReference>
<dbReference type="AlphaFoldDB" id="A0A1A9VXG3"/>
<name>A0A1A9VXG3_GLOAU</name>